<accession>A0A1G6IPH5</accession>
<protein>
    <submittedName>
        <fullName evidence="1">Uncharacterized protein</fullName>
    </submittedName>
</protein>
<dbReference type="Proteomes" id="UP000242317">
    <property type="component" value="Unassembled WGS sequence"/>
</dbReference>
<evidence type="ECO:0000313" key="1">
    <source>
        <dbReference type="EMBL" id="SDC08340.1"/>
    </source>
</evidence>
<reference evidence="2" key="1">
    <citation type="submission" date="2016-09" db="EMBL/GenBank/DDBJ databases">
        <authorList>
            <person name="Varghese N."/>
            <person name="Submissions S."/>
        </authorList>
    </citation>
    <scope>NUCLEOTIDE SEQUENCE [LARGE SCALE GENOMIC DNA]</scope>
    <source>
        <strain evidence="2">ANC 3699</strain>
    </source>
</reference>
<gene>
    <name evidence="1" type="ORF">SAMN05421749_103107</name>
</gene>
<name>A0A1G6IPH5_9GAMM</name>
<dbReference type="AlphaFoldDB" id="A0A1G6IPH5"/>
<keyword evidence="2" id="KW-1185">Reference proteome</keyword>
<proteinExistence type="predicted"/>
<dbReference type="EMBL" id="FMYK01000003">
    <property type="protein sequence ID" value="SDC08340.1"/>
    <property type="molecule type" value="Genomic_DNA"/>
</dbReference>
<sequence>MVQNYSAIIVKWMNILNFECLNKDHQLKLHKLEGILRFAIACYASCIGLPAKYQNIEHI</sequence>
<organism evidence="1 2">
    <name type="scientific">Acinetobacter marinus</name>
    <dbReference type="NCBI Taxonomy" id="281375"/>
    <lineage>
        <taxon>Bacteria</taxon>
        <taxon>Pseudomonadati</taxon>
        <taxon>Pseudomonadota</taxon>
        <taxon>Gammaproteobacteria</taxon>
        <taxon>Moraxellales</taxon>
        <taxon>Moraxellaceae</taxon>
        <taxon>Acinetobacter</taxon>
    </lineage>
</organism>
<evidence type="ECO:0000313" key="2">
    <source>
        <dbReference type="Proteomes" id="UP000242317"/>
    </source>
</evidence>